<name>A0A6N8DSJ3_RHOAC</name>
<dbReference type="Proteomes" id="UP000439113">
    <property type="component" value="Unassembled WGS sequence"/>
</dbReference>
<dbReference type="RefSeq" id="WP_155446858.1">
    <property type="nucleotide sequence ID" value="NZ_JAOQNR010000011.1"/>
</dbReference>
<evidence type="ECO:0000313" key="1">
    <source>
        <dbReference type="EMBL" id="MTV32163.1"/>
    </source>
</evidence>
<organism evidence="1 2">
    <name type="scientific">Rhodoblastus acidophilus</name>
    <name type="common">Rhodopseudomonas acidophila</name>
    <dbReference type="NCBI Taxonomy" id="1074"/>
    <lineage>
        <taxon>Bacteria</taxon>
        <taxon>Pseudomonadati</taxon>
        <taxon>Pseudomonadota</taxon>
        <taxon>Alphaproteobacteria</taxon>
        <taxon>Hyphomicrobiales</taxon>
        <taxon>Rhodoblastaceae</taxon>
        <taxon>Rhodoblastus</taxon>
    </lineage>
</organism>
<dbReference type="EMBL" id="WNKS01000014">
    <property type="protein sequence ID" value="MTV32163.1"/>
    <property type="molecule type" value="Genomic_DNA"/>
</dbReference>
<proteinExistence type="predicted"/>
<dbReference type="InterPro" id="IPR036249">
    <property type="entry name" value="Thioredoxin-like_sf"/>
</dbReference>
<comment type="caution">
    <text evidence="1">The sequence shown here is derived from an EMBL/GenBank/DDBJ whole genome shotgun (WGS) entry which is preliminary data.</text>
</comment>
<gene>
    <name evidence="1" type="ORF">GJ654_14330</name>
</gene>
<dbReference type="SUPFAM" id="SSF52833">
    <property type="entry name" value="Thioredoxin-like"/>
    <property type="match status" value="1"/>
</dbReference>
<accession>A0A6N8DSJ3</accession>
<sequence length="135" mass="15409">MPKITFYVKPGETSAFSYNKTLADKGYEIEIRDIDEEIWTSALLRPYFDTRPVAEWFDPKAPKILSGDIDPRKMNAQGALVAMSADFALIRTPLVNCAGRCAADLSDEEWPRFLARKSIPLHEPDVISEFWMHDE</sequence>
<reference evidence="1 2" key="1">
    <citation type="submission" date="2019-11" db="EMBL/GenBank/DDBJ databases">
        <title>Whole-genome sequence of a Rhodoblastus acidophilus DSM 142.</title>
        <authorList>
            <person name="Kyndt J.A."/>
            <person name="Meyer T.E."/>
        </authorList>
    </citation>
    <scope>NUCLEOTIDE SEQUENCE [LARGE SCALE GENOMIC DNA]</scope>
    <source>
        <strain evidence="1 2">DSM 142</strain>
    </source>
</reference>
<protein>
    <recommendedName>
        <fullName evidence="3">Nitrogenase-associated protein</fullName>
    </recommendedName>
</protein>
<dbReference type="Gene3D" id="3.40.30.10">
    <property type="entry name" value="Glutaredoxin"/>
    <property type="match status" value="1"/>
</dbReference>
<evidence type="ECO:0000313" key="2">
    <source>
        <dbReference type="Proteomes" id="UP000439113"/>
    </source>
</evidence>
<evidence type="ECO:0008006" key="3">
    <source>
        <dbReference type="Google" id="ProtNLM"/>
    </source>
</evidence>
<dbReference type="OrthoDB" id="8453854at2"/>
<dbReference type="AlphaFoldDB" id="A0A6N8DSJ3"/>